<name>A0A1B7MG58_9AGAM</name>
<keyword evidence="2" id="KW-1185">Reference proteome</keyword>
<reference evidence="1 2" key="1">
    <citation type="submission" date="2016-06" db="EMBL/GenBank/DDBJ databases">
        <title>Comparative genomics of the ectomycorrhizal sister species Rhizopogon vinicolor and Rhizopogon vesiculosus (Basidiomycota: Boletales) reveals a divergence of the mating type B locus.</title>
        <authorList>
            <consortium name="DOE Joint Genome Institute"/>
            <person name="Mujic A.B."/>
            <person name="Kuo A."/>
            <person name="Tritt A."/>
            <person name="Lipzen A."/>
            <person name="Chen C."/>
            <person name="Johnson J."/>
            <person name="Sharma A."/>
            <person name="Barry K."/>
            <person name="Grigoriev I.V."/>
            <person name="Spatafora J.W."/>
        </authorList>
    </citation>
    <scope>NUCLEOTIDE SEQUENCE [LARGE SCALE GENOMIC DNA]</scope>
    <source>
        <strain evidence="1 2">AM-OR11-026</strain>
    </source>
</reference>
<organism evidence="1 2">
    <name type="scientific">Rhizopogon vinicolor AM-OR11-026</name>
    <dbReference type="NCBI Taxonomy" id="1314800"/>
    <lineage>
        <taxon>Eukaryota</taxon>
        <taxon>Fungi</taxon>
        <taxon>Dikarya</taxon>
        <taxon>Basidiomycota</taxon>
        <taxon>Agaricomycotina</taxon>
        <taxon>Agaricomycetes</taxon>
        <taxon>Agaricomycetidae</taxon>
        <taxon>Boletales</taxon>
        <taxon>Suillineae</taxon>
        <taxon>Rhizopogonaceae</taxon>
        <taxon>Rhizopogon</taxon>
    </lineage>
</organism>
<dbReference type="Proteomes" id="UP000092154">
    <property type="component" value="Unassembled WGS sequence"/>
</dbReference>
<sequence length="139" mass="16167">MTYRLGQDGAPLRLGLRTKTFHRTGTGRESLNGSMLISELRNRVKVNEEFNAYIREVSTSVRAVDFNSGERSSWDPKRSHRYRLLIIGDTSHARQWHRMGRQDDKPSQSLRGRYTISCCPFILQVPRPPIQKSPHYLIR</sequence>
<evidence type="ECO:0000313" key="1">
    <source>
        <dbReference type="EMBL" id="OAX31569.1"/>
    </source>
</evidence>
<gene>
    <name evidence="1" type="ORF">K503DRAFT_74043</name>
</gene>
<accession>A0A1B7MG58</accession>
<dbReference type="InParanoid" id="A0A1B7MG58"/>
<dbReference type="OrthoDB" id="10455725at2759"/>
<proteinExistence type="predicted"/>
<dbReference type="AlphaFoldDB" id="A0A1B7MG58"/>
<dbReference type="EMBL" id="KV449342">
    <property type="protein sequence ID" value="OAX31569.1"/>
    <property type="molecule type" value="Genomic_DNA"/>
</dbReference>
<protein>
    <submittedName>
        <fullName evidence="1">Uncharacterized protein</fullName>
    </submittedName>
</protein>
<evidence type="ECO:0000313" key="2">
    <source>
        <dbReference type="Proteomes" id="UP000092154"/>
    </source>
</evidence>